<dbReference type="EC" id="3.2.1.23" evidence="3"/>
<evidence type="ECO:0000259" key="6">
    <source>
        <dbReference type="Pfam" id="PF02837"/>
    </source>
</evidence>
<evidence type="ECO:0000256" key="2">
    <source>
        <dbReference type="ARBA" id="ARBA00007401"/>
    </source>
</evidence>
<dbReference type="InterPro" id="IPR006104">
    <property type="entry name" value="Glyco_hydro_2_N"/>
</dbReference>
<dbReference type="SUPFAM" id="SSF49785">
    <property type="entry name" value="Galactose-binding domain-like"/>
    <property type="match status" value="1"/>
</dbReference>
<comment type="similarity">
    <text evidence="2">Belongs to the glycosyl hydrolase 2 family.</text>
</comment>
<dbReference type="InterPro" id="IPR008979">
    <property type="entry name" value="Galactose-bd-like_sf"/>
</dbReference>
<keyword evidence="8" id="KW-1185">Reference proteome</keyword>
<keyword evidence="5" id="KW-0326">Glycosidase</keyword>
<keyword evidence="4" id="KW-0378">Hydrolase</keyword>
<name>A0A917CC66_9BACL</name>
<reference evidence="7" key="1">
    <citation type="journal article" date="2014" name="Int. J. Syst. Evol. Microbiol.">
        <title>Complete genome sequence of Corynebacterium casei LMG S-19264T (=DSM 44701T), isolated from a smear-ripened cheese.</title>
        <authorList>
            <consortium name="US DOE Joint Genome Institute (JGI-PGF)"/>
            <person name="Walter F."/>
            <person name="Albersmeier A."/>
            <person name="Kalinowski J."/>
            <person name="Ruckert C."/>
        </authorList>
    </citation>
    <scope>NUCLEOTIDE SEQUENCE</scope>
    <source>
        <strain evidence="7">CGMCC 1.16134</strain>
    </source>
</reference>
<evidence type="ECO:0000313" key="7">
    <source>
        <dbReference type="EMBL" id="GGF83680.1"/>
    </source>
</evidence>
<dbReference type="PANTHER" id="PTHR46323">
    <property type="entry name" value="BETA-GALACTOSIDASE"/>
    <property type="match status" value="1"/>
</dbReference>
<reference evidence="7" key="2">
    <citation type="submission" date="2020-09" db="EMBL/GenBank/DDBJ databases">
        <authorList>
            <person name="Sun Q."/>
            <person name="Zhou Y."/>
        </authorList>
    </citation>
    <scope>NUCLEOTIDE SEQUENCE</scope>
    <source>
        <strain evidence="7">CGMCC 1.16134</strain>
    </source>
</reference>
<protein>
    <recommendedName>
        <fullName evidence="3">beta-galactosidase</fullName>
        <ecNumber evidence="3">3.2.1.23</ecNumber>
    </recommendedName>
</protein>
<organism evidence="7 8">
    <name type="scientific">Paenibacillus albidus</name>
    <dbReference type="NCBI Taxonomy" id="2041023"/>
    <lineage>
        <taxon>Bacteria</taxon>
        <taxon>Bacillati</taxon>
        <taxon>Bacillota</taxon>
        <taxon>Bacilli</taxon>
        <taxon>Bacillales</taxon>
        <taxon>Paenibacillaceae</taxon>
        <taxon>Paenibacillus</taxon>
    </lineage>
</organism>
<proteinExistence type="inferred from homology"/>
<dbReference type="Gene3D" id="2.60.120.260">
    <property type="entry name" value="Galactose-binding domain-like"/>
    <property type="match status" value="1"/>
</dbReference>
<comment type="caution">
    <text evidence="7">The sequence shown here is derived from an EMBL/GenBank/DDBJ whole genome shotgun (WGS) entry which is preliminary data.</text>
</comment>
<dbReference type="InterPro" id="IPR050347">
    <property type="entry name" value="Bact_Beta-galactosidase"/>
</dbReference>
<accession>A0A917CC66</accession>
<evidence type="ECO:0000256" key="4">
    <source>
        <dbReference type="ARBA" id="ARBA00022801"/>
    </source>
</evidence>
<dbReference type="AlphaFoldDB" id="A0A917CC66"/>
<dbReference type="GO" id="GO:0005990">
    <property type="term" value="P:lactose catabolic process"/>
    <property type="evidence" value="ECO:0007669"/>
    <property type="project" value="TreeGrafter"/>
</dbReference>
<evidence type="ECO:0000256" key="3">
    <source>
        <dbReference type="ARBA" id="ARBA00012756"/>
    </source>
</evidence>
<dbReference type="PANTHER" id="PTHR46323:SF2">
    <property type="entry name" value="BETA-GALACTOSIDASE"/>
    <property type="match status" value="1"/>
</dbReference>
<dbReference type="RefSeq" id="WP_308424223.1">
    <property type="nucleotide sequence ID" value="NZ_BMKR01000011.1"/>
</dbReference>
<dbReference type="EMBL" id="BMKR01000011">
    <property type="protein sequence ID" value="GGF83680.1"/>
    <property type="molecule type" value="Genomic_DNA"/>
</dbReference>
<evidence type="ECO:0000256" key="1">
    <source>
        <dbReference type="ARBA" id="ARBA00001412"/>
    </source>
</evidence>
<feature type="domain" description="Glycosyl hydrolases family 2 sugar binding" evidence="6">
    <location>
        <begin position="58"/>
        <end position="215"/>
    </location>
</feature>
<dbReference type="GO" id="GO:0009341">
    <property type="term" value="C:beta-galactosidase complex"/>
    <property type="evidence" value="ECO:0007669"/>
    <property type="project" value="TreeGrafter"/>
</dbReference>
<dbReference type="GO" id="GO:0004565">
    <property type="term" value="F:beta-galactosidase activity"/>
    <property type="evidence" value="ECO:0007669"/>
    <property type="project" value="UniProtKB-EC"/>
</dbReference>
<evidence type="ECO:0000313" key="8">
    <source>
        <dbReference type="Proteomes" id="UP000637643"/>
    </source>
</evidence>
<comment type="catalytic activity">
    <reaction evidence="1">
        <text>Hydrolysis of terminal non-reducing beta-D-galactose residues in beta-D-galactosides.</text>
        <dbReference type="EC" id="3.2.1.23"/>
    </reaction>
</comment>
<gene>
    <name evidence="7" type="ORF">GCM10010912_31050</name>
</gene>
<evidence type="ECO:0000256" key="5">
    <source>
        <dbReference type="ARBA" id="ARBA00023295"/>
    </source>
</evidence>
<sequence length="223" mass="26051">MKRTKLHYTPPGNGYPEWNNNPEIFQINRLDAHAFTLSYDSLEQVLDGDLTASSSYLSLNGTWKFAWAKNPEQRIKEFYQDDYAALGWADMPVPSHWQLQGYDYPQYTNVNYPWKKDEPDLKPPFAPTGYNPVGSYVRNFTVPENWNGQPVFLSFQGVESAFYVWINGELVGYSEDTYTPADFDITPYLREGENRLAVEVYRWCDASWLEDQDFICIPRRKHV</sequence>
<dbReference type="Proteomes" id="UP000637643">
    <property type="component" value="Unassembled WGS sequence"/>
</dbReference>
<dbReference type="Pfam" id="PF02837">
    <property type="entry name" value="Glyco_hydro_2_N"/>
    <property type="match status" value="1"/>
</dbReference>